<feature type="transmembrane region" description="Helical" evidence="6">
    <location>
        <begin position="246"/>
        <end position="265"/>
    </location>
</feature>
<feature type="transmembrane region" description="Helical" evidence="6">
    <location>
        <begin position="41"/>
        <end position="65"/>
    </location>
</feature>
<reference evidence="8" key="1">
    <citation type="submission" date="2022-01" db="EMBL/GenBank/DDBJ databases">
        <authorList>
            <person name="King R."/>
        </authorList>
    </citation>
    <scope>NUCLEOTIDE SEQUENCE</scope>
</reference>
<evidence type="ECO:0000259" key="7">
    <source>
        <dbReference type="PROSITE" id="PS50850"/>
    </source>
</evidence>
<comment type="subcellular location">
    <subcellularLocation>
        <location evidence="1">Membrane</location>
        <topology evidence="1">Multi-pass membrane protein</topology>
    </subcellularLocation>
</comment>
<comment type="similarity">
    <text evidence="2">Belongs to the major facilitator superfamily. MFSD6 family.</text>
</comment>
<sequence length="513" mass="57294">MVKINYKLFPVKAHYFFFLGALGPIQPFLPIFGKHLGVSEVVIGTINASIPVLFFALKPIFGFVLDYFQEKRKVVYMSLLSLMTVSFALMIFIPESKDIVHTDVNCTDINICEKSVYQLWNAQLVCGNVTHEIFSDDDTLCVSNRPSLNCSNNEPCIATYAKMKSGFYTGMTFWSFVITISIGSVFCNICNSLADAICFEVLGEGNEMKYGQQRVWGTIGFGLLCLIGGFFMNNVDNTVLYSIKDFYPAMYLCCFFMVIDLFFCYKLKLPPMVKSENIVLDVWNLVKQPHIATFLGFAVLAGMGDSAIIFYLLWYLEDLAKEMGQLENMKLLQGLTVAAETLIGEVVSFYLSGKILRKLGYGHCLSLCFVFYAIRFALIAMIPSPWWILPIELLMQGPTYALCYTTIVAYASAISPPGTTATVQGIAAGMDDAFGFVVGNLLWSALYKWYGGKVVFMSAAGLALASSIVHCCLYTTFFRNTVQIKKKDKTKVYEPANTEEIIESGEKITTELK</sequence>
<name>A0A9P0MGX1_NEZVI</name>
<feature type="transmembrane region" description="Helical" evidence="6">
    <location>
        <begin position="74"/>
        <end position="93"/>
    </location>
</feature>
<evidence type="ECO:0000256" key="6">
    <source>
        <dbReference type="SAM" id="Phobius"/>
    </source>
</evidence>
<evidence type="ECO:0000256" key="5">
    <source>
        <dbReference type="ARBA" id="ARBA00023136"/>
    </source>
</evidence>
<feature type="transmembrane region" description="Helical" evidence="6">
    <location>
        <begin position="215"/>
        <end position="234"/>
    </location>
</feature>
<feature type="transmembrane region" description="Helical" evidence="6">
    <location>
        <begin position="454"/>
        <end position="477"/>
    </location>
</feature>
<dbReference type="EMBL" id="OV725080">
    <property type="protein sequence ID" value="CAH1397868.1"/>
    <property type="molecule type" value="Genomic_DNA"/>
</dbReference>
<organism evidence="8 9">
    <name type="scientific">Nezara viridula</name>
    <name type="common">Southern green stink bug</name>
    <name type="synonym">Cimex viridulus</name>
    <dbReference type="NCBI Taxonomy" id="85310"/>
    <lineage>
        <taxon>Eukaryota</taxon>
        <taxon>Metazoa</taxon>
        <taxon>Ecdysozoa</taxon>
        <taxon>Arthropoda</taxon>
        <taxon>Hexapoda</taxon>
        <taxon>Insecta</taxon>
        <taxon>Pterygota</taxon>
        <taxon>Neoptera</taxon>
        <taxon>Paraneoptera</taxon>
        <taxon>Hemiptera</taxon>
        <taxon>Heteroptera</taxon>
        <taxon>Panheteroptera</taxon>
        <taxon>Pentatomomorpha</taxon>
        <taxon>Pentatomoidea</taxon>
        <taxon>Pentatomidae</taxon>
        <taxon>Pentatominae</taxon>
        <taxon>Nezara</taxon>
    </lineage>
</organism>
<feature type="transmembrane region" description="Helical" evidence="6">
    <location>
        <begin position="173"/>
        <end position="194"/>
    </location>
</feature>
<feature type="transmembrane region" description="Helical" evidence="6">
    <location>
        <begin position="12"/>
        <end position="29"/>
    </location>
</feature>
<keyword evidence="3 6" id="KW-0812">Transmembrane</keyword>
<dbReference type="AlphaFoldDB" id="A0A9P0MGX1"/>
<dbReference type="PROSITE" id="PS50850">
    <property type="entry name" value="MFS"/>
    <property type="match status" value="1"/>
</dbReference>
<dbReference type="Pfam" id="PF12832">
    <property type="entry name" value="MFS_1_like"/>
    <property type="match status" value="1"/>
</dbReference>
<dbReference type="Proteomes" id="UP001152798">
    <property type="component" value="Chromosome 4"/>
</dbReference>
<dbReference type="InterPro" id="IPR051717">
    <property type="entry name" value="MFS_MFSD6"/>
</dbReference>
<dbReference type="GO" id="GO:0016020">
    <property type="term" value="C:membrane"/>
    <property type="evidence" value="ECO:0007669"/>
    <property type="project" value="UniProtKB-SubCell"/>
</dbReference>
<dbReference type="InterPro" id="IPR020846">
    <property type="entry name" value="MFS_dom"/>
</dbReference>
<protein>
    <recommendedName>
        <fullName evidence="7">Major facilitator superfamily (MFS) profile domain-containing protein</fullName>
    </recommendedName>
</protein>
<dbReference type="PANTHER" id="PTHR16172:SF37">
    <property type="entry name" value="RE36877P"/>
    <property type="match status" value="1"/>
</dbReference>
<evidence type="ECO:0000313" key="8">
    <source>
        <dbReference type="EMBL" id="CAH1397868.1"/>
    </source>
</evidence>
<keyword evidence="4 6" id="KW-1133">Transmembrane helix</keyword>
<evidence type="ECO:0000256" key="1">
    <source>
        <dbReference type="ARBA" id="ARBA00004141"/>
    </source>
</evidence>
<proteinExistence type="inferred from homology"/>
<dbReference type="SUPFAM" id="SSF103473">
    <property type="entry name" value="MFS general substrate transporter"/>
    <property type="match status" value="1"/>
</dbReference>
<keyword evidence="5 6" id="KW-0472">Membrane</keyword>
<dbReference type="GO" id="GO:0022857">
    <property type="term" value="F:transmembrane transporter activity"/>
    <property type="evidence" value="ECO:0007669"/>
    <property type="project" value="InterPro"/>
</dbReference>
<evidence type="ECO:0000256" key="4">
    <source>
        <dbReference type="ARBA" id="ARBA00022989"/>
    </source>
</evidence>
<dbReference type="InterPro" id="IPR036259">
    <property type="entry name" value="MFS_trans_sf"/>
</dbReference>
<evidence type="ECO:0000313" key="9">
    <source>
        <dbReference type="Proteomes" id="UP001152798"/>
    </source>
</evidence>
<dbReference type="Gene3D" id="1.20.1250.20">
    <property type="entry name" value="MFS general substrate transporter like domains"/>
    <property type="match status" value="3"/>
</dbReference>
<keyword evidence="9" id="KW-1185">Reference proteome</keyword>
<accession>A0A9P0MGX1</accession>
<evidence type="ECO:0000256" key="3">
    <source>
        <dbReference type="ARBA" id="ARBA00022692"/>
    </source>
</evidence>
<evidence type="ECO:0000256" key="2">
    <source>
        <dbReference type="ARBA" id="ARBA00005241"/>
    </source>
</evidence>
<feature type="transmembrane region" description="Helical" evidence="6">
    <location>
        <begin position="364"/>
        <end position="388"/>
    </location>
</feature>
<feature type="transmembrane region" description="Helical" evidence="6">
    <location>
        <begin position="331"/>
        <end position="352"/>
    </location>
</feature>
<gene>
    <name evidence="8" type="ORF">NEZAVI_LOCUS7622</name>
</gene>
<dbReference type="OrthoDB" id="10029266at2759"/>
<feature type="transmembrane region" description="Helical" evidence="6">
    <location>
        <begin position="294"/>
        <end position="316"/>
    </location>
</feature>
<dbReference type="InterPro" id="IPR024989">
    <property type="entry name" value="MFS_assoc_dom"/>
</dbReference>
<dbReference type="PANTHER" id="PTHR16172">
    <property type="entry name" value="MAJOR FACILITATOR SUPERFAMILY DOMAIN-CONTAINING PROTEIN 6-LIKE"/>
    <property type="match status" value="1"/>
</dbReference>
<feature type="domain" description="Major facilitator superfamily (MFS) profile" evidence="7">
    <location>
        <begin position="291"/>
        <end position="513"/>
    </location>
</feature>